<comment type="similarity">
    <text evidence="1 4">Belongs to the universal ribosomal protein uS15 family.</text>
</comment>
<dbReference type="CDD" id="cd00353">
    <property type="entry name" value="Ribosomal_S15p_S13e"/>
    <property type="match status" value="1"/>
</dbReference>
<dbReference type="NCBIfam" id="TIGR00952">
    <property type="entry name" value="S15_bact"/>
    <property type="match status" value="1"/>
</dbReference>
<dbReference type="Gene3D" id="1.10.287.10">
    <property type="entry name" value="S15/NS1, RNA-binding"/>
    <property type="match status" value="1"/>
</dbReference>
<dbReference type="SMART" id="SM01387">
    <property type="entry name" value="Ribosomal_S15"/>
    <property type="match status" value="1"/>
</dbReference>
<dbReference type="AlphaFoldDB" id="A0A1G4J052"/>
<evidence type="ECO:0000313" key="5">
    <source>
        <dbReference type="EMBL" id="SCU82822.1"/>
    </source>
</evidence>
<evidence type="ECO:0000256" key="4">
    <source>
        <dbReference type="RuleBase" id="RU003919"/>
    </source>
</evidence>
<dbReference type="InterPro" id="IPR009068">
    <property type="entry name" value="uS15_NS1_RNA-bd_sf"/>
</dbReference>
<accession>A0A1G4J052</accession>
<dbReference type="EMBL" id="LT598466">
    <property type="protein sequence ID" value="SCU82822.1"/>
    <property type="molecule type" value="Genomic_DNA"/>
</dbReference>
<dbReference type="STRING" id="1230905.A0A1G4J052"/>
<dbReference type="Pfam" id="PF00312">
    <property type="entry name" value="Ribosomal_S15"/>
    <property type="match status" value="1"/>
</dbReference>
<dbReference type="GO" id="GO:0005737">
    <property type="term" value="C:cytoplasm"/>
    <property type="evidence" value="ECO:0007669"/>
    <property type="project" value="UniProtKB-ARBA"/>
</dbReference>
<evidence type="ECO:0000256" key="2">
    <source>
        <dbReference type="ARBA" id="ARBA00022980"/>
    </source>
</evidence>
<name>A0A1G4J052_9SACH</name>
<dbReference type="PANTHER" id="PTHR23321:SF26">
    <property type="entry name" value="SMALL RIBOSOMAL SUBUNIT PROTEIN US15M"/>
    <property type="match status" value="1"/>
</dbReference>
<keyword evidence="3 4" id="KW-0687">Ribonucleoprotein</keyword>
<keyword evidence="2 4" id="KW-0689">Ribosomal protein</keyword>
<dbReference type="PANTHER" id="PTHR23321">
    <property type="entry name" value="RIBOSOMAL PROTEIN S15, BACTERIAL AND ORGANELLAR"/>
    <property type="match status" value="1"/>
</dbReference>
<keyword evidence="6" id="KW-1185">Reference proteome</keyword>
<organism evidence="5 6">
    <name type="scientific">Lachancea mirantina</name>
    <dbReference type="NCBI Taxonomy" id="1230905"/>
    <lineage>
        <taxon>Eukaryota</taxon>
        <taxon>Fungi</taxon>
        <taxon>Dikarya</taxon>
        <taxon>Ascomycota</taxon>
        <taxon>Saccharomycotina</taxon>
        <taxon>Saccharomycetes</taxon>
        <taxon>Saccharomycetales</taxon>
        <taxon>Saccharomycetaceae</taxon>
        <taxon>Lachancea</taxon>
    </lineage>
</organism>
<dbReference type="InterPro" id="IPR000589">
    <property type="entry name" value="Ribosomal_uS15"/>
</dbReference>
<sequence length="293" mass="33396">MIKARIALPLVCRGLNNGMSFGITRKLSQSSALMGTRAAKFLKSQRKRQANEAKQMKIKTALDTVDPVFGKKDTPFIIRVMAELKEPKVLAGGFKSTEVEKLIAGVEVAAKEQRELSEFNDVGSLSGSETQDVELLSARREAVMRILSMRNGSNGDAIKLAIRLAREEFQRFDGDTGSSEVQAAIMTVRIHNIAKHIQENKNDHMNTRILRTLVQQRQNILKYLKRDKPERYFWTIQKLGLSDSAVINEFNMDKRYMQAYKFFGDRILVKESKKVADQNRKDMRKQKRSASRI</sequence>
<dbReference type="GO" id="GO:1990904">
    <property type="term" value="C:ribonucleoprotein complex"/>
    <property type="evidence" value="ECO:0007669"/>
    <property type="project" value="UniProtKB-KW"/>
</dbReference>
<dbReference type="HAMAP" id="MF_01343_B">
    <property type="entry name" value="Ribosomal_uS15_B"/>
    <property type="match status" value="1"/>
</dbReference>
<dbReference type="InterPro" id="IPR005290">
    <property type="entry name" value="Ribosomal_uS15_bac-type"/>
</dbReference>
<evidence type="ECO:0000256" key="3">
    <source>
        <dbReference type="ARBA" id="ARBA00023274"/>
    </source>
</evidence>
<proteinExistence type="inferred from homology"/>
<protein>
    <submittedName>
        <fullName evidence="5">LAMI_0C01024g1_1</fullName>
    </submittedName>
</protein>
<evidence type="ECO:0000256" key="1">
    <source>
        <dbReference type="ARBA" id="ARBA00008434"/>
    </source>
</evidence>
<dbReference type="PROSITE" id="PS00362">
    <property type="entry name" value="RIBOSOMAL_S15"/>
    <property type="match status" value="1"/>
</dbReference>
<gene>
    <name evidence="5" type="ORF">LAMI_0C01024G</name>
</gene>
<reference evidence="6" key="1">
    <citation type="submission" date="2016-03" db="EMBL/GenBank/DDBJ databases">
        <authorList>
            <person name="Devillers H."/>
        </authorList>
    </citation>
    <scope>NUCLEOTIDE SEQUENCE [LARGE SCALE GENOMIC DNA]</scope>
</reference>
<dbReference type="Proteomes" id="UP000191024">
    <property type="component" value="Chromosome C"/>
</dbReference>
<dbReference type="GO" id="GO:0006412">
    <property type="term" value="P:translation"/>
    <property type="evidence" value="ECO:0007669"/>
    <property type="project" value="InterPro"/>
</dbReference>
<dbReference type="SUPFAM" id="SSF47060">
    <property type="entry name" value="S15/NS1 RNA-binding domain"/>
    <property type="match status" value="1"/>
</dbReference>
<evidence type="ECO:0000313" key="6">
    <source>
        <dbReference type="Proteomes" id="UP000191024"/>
    </source>
</evidence>
<dbReference type="OrthoDB" id="441444at2759"/>
<dbReference type="GO" id="GO:0003735">
    <property type="term" value="F:structural constituent of ribosome"/>
    <property type="evidence" value="ECO:0007669"/>
    <property type="project" value="InterPro"/>
</dbReference>
<dbReference type="GO" id="GO:0005840">
    <property type="term" value="C:ribosome"/>
    <property type="evidence" value="ECO:0007669"/>
    <property type="project" value="UniProtKB-KW"/>
</dbReference>